<dbReference type="CDD" id="cd18622">
    <property type="entry name" value="GH32_Inu-like"/>
    <property type="match status" value="1"/>
</dbReference>
<dbReference type="PANTHER" id="PTHR42800:SF1">
    <property type="entry name" value="EXOINULINASE INUD (AFU_ORTHOLOGUE AFUA_5G00480)"/>
    <property type="match status" value="1"/>
</dbReference>
<dbReference type="PROSITE" id="PS00609">
    <property type="entry name" value="GLYCOSYL_HYDROL_F32"/>
    <property type="match status" value="1"/>
</dbReference>
<accession>A0A3G3K432</accession>
<evidence type="ECO:0000256" key="1">
    <source>
        <dbReference type="ARBA" id="ARBA00009902"/>
    </source>
</evidence>
<feature type="domain" description="Glycosyl hydrolase family 32 N-terminal" evidence="5">
    <location>
        <begin position="18"/>
        <end position="334"/>
    </location>
</feature>
<comment type="similarity">
    <text evidence="1 4">Belongs to the glycosyl hydrolase 32 family.</text>
</comment>
<organism evidence="7 8">
    <name type="scientific">Cohnella candidum</name>
    <dbReference type="NCBI Taxonomy" id="2674991"/>
    <lineage>
        <taxon>Bacteria</taxon>
        <taxon>Bacillati</taxon>
        <taxon>Bacillota</taxon>
        <taxon>Bacilli</taxon>
        <taxon>Bacillales</taxon>
        <taxon>Paenibacillaceae</taxon>
        <taxon>Cohnella</taxon>
    </lineage>
</organism>
<dbReference type="Proteomes" id="UP000269097">
    <property type="component" value="Chromosome"/>
</dbReference>
<dbReference type="InterPro" id="IPR023296">
    <property type="entry name" value="Glyco_hydro_beta-prop_sf"/>
</dbReference>
<dbReference type="GO" id="GO:0005737">
    <property type="term" value="C:cytoplasm"/>
    <property type="evidence" value="ECO:0007669"/>
    <property type="project" value="TreeGrafter"/>
</dbReference>
<dbReference type="Pfam" id="PF08244">
    <property type="entry name" value="Glyco_hydro_32C"/>
    <property type="match status" value="1"/>
</dbReference>
<evidence type="ECO:0000313" key="8">
    <source>
        <dbReference type="Proteomes" id="UP000269097"/>
    </source>
</evidence>
<evidence type="ECO:0000259" key="6">
    <source>
        <dbReference type="Pfam" id="PF08244"/>
    </source>
</evidence>
<sequence>MDLLNTLTYDETYRPQFHYSPPAQWMNDPNGMVYYEGEYHLFYQHHPGSTVWGPMHWGHAVSKDLVRWEQHPIALRPDRNGTVFSGSAVVDWKDSSGFFGGGTGLVAIFTQDDSDPETGESRQRQSLAYSKDKGRTWAMFAGNPVLTDARFTDFRDPKVFWDERRGRWAMAIAAGDRIAFYTSPDLKEWTFRSEFGQTEGSHDGVWECPDLFELPVDGDERRRKWVLIVSIGDNPDEPAGSRTQYFVGSFDGDKFVNENDGDSVLWLDHGRDNYAAVTWSDVPGDDGRRLLIGWMSNWKYANQTPTDAWRGALTLPRVLELRSGAAGTRLVQKPVDDIVTLRESVRELRDVTVKEGENPLAGLEAECLEITAELELRGAEELGFRVRKSGAEETVVGYDASTGRVFVDRSRSGQSDFHEGFACRHEADITVRDGRLRLQLFVDRSSVEVFAGEGELAMTDLIFPSAGSMGLEFYAKGGEIGIVSMSVSVIKSIWQEAR</sequence>
<dbReference type="PANTHER" id="PTHR42800">
    <property type="entry name" value="EXOINULINASE INUD (AFU_ORTHOLOGUE AFUA_5G00480)"/>
    <property type="match status" value="1"/>
</dbReference>
<dbReference type="InterPro" id="IPR013189">
    <property type="entry name" value="Glyco_hydro_32_C"/>
</dbReference>
<dbReference type="AlphaFoldDB" id="A0A3G3K432"/>
<dbReference type="Pfam" id="PF00251">
    <property type="entry name" value="Glyco_hydro_32N"/>
    <property type="match status" value="1"/>
</dbReference>
<dbReference type="KEGG" id="coh:EAV92_23315"/>
<dbReference type="SUPFAM" id="SSF49899">
    <property type="entry name" value="Concanavalin A-like lectins/glucanases"/>
    <property type="match status" value="1"/>
</dbReference>
<dbReference type="InterPro" id="IPR013148">
    <property type="entry name" value="Glyco_hydro_32_N"/>
</dbReference>
<dbReference type="EMBL" id="CP033433">
    <property type="protein sequence ID" value="AYQ75218.1"/>
    <property type="molecule type" value="Genomic_DNA"/>
</dbReference>
<dbReference type="SUPFAM" id="SSF75005">
    <property type="entry name" value="Arabinanase/levansucrase/invertase"/>
    <property type="match status" value="1"/>
</dbReference>
<gene>
    <name evidence="7" type="ORF">EAV92_23315</name>
</gene>
<keyword evidence="3 4" id="KW-0326">Glycosidase</keyword>
<evidence type="ECO:0000259" key="5">
    <source>
        <dbReference type="Pfam" id="PF00251"/>
    </source>
</evidence>
<dbReference type="GO" id="GO:0004575">
    <property type="term" value="F:sucrose alpha-glucosidase activity"/>
    <property type="evidence" value="ECO:0007669"/>
    <property type="project" value="TreeGrafter"/>
</dbReference>
<evidence type="ECO:0000256" key="3">
    <source>
        <dbReference type="ARBA" id="ARBA00023295"/>
    </source>
</evidence>
<dbReference type="SMART" id="SM00640">
    <property type="entry name" value="Glyco_32"/>
    <property type="match status" value="1"/>
</dbReference>
<dbReference type="GO" id="GO:0005987">
    <property type="term" value="P:sucrose catabolic process"/>
    <property type="evidence" value="ECO:0007669"/>
    <property type="project" value="TreeGrafter"/>
</dbReference>
<keyword evidence="8" id="KW-1185">Reference proteome</keyword>
<evidence type="ECO:0000256" key="4">
    <source>
        <dbReference type="RuleBase" id="RU362110"/>
    </source>
</evidence>
<feature type="domain" description="Glycosyl hydrolase family 32 C-terminal" evidence="6">
    <location>
        <begin position="338"/>
        <end position="487"/>
    </location>
</feature>
<reference evidence="7 8" key="1">
    <citation type="submission" date="2018-10" db="EMBL/GenBank/DDBJ databases">
        <title>Genome Sequence of Cohnella sp.</title>
        <authorList>
            <person name="Srinivasan S."/>
            <person name="Kim M.K."/>
        </authorList>
    </citation>
    <scope>NUCLEOTIDE SEQUENCE [LARGE SCALE GENOMIC DNA]</scope>
    <source>
        <strain evidence="7 8">18JY8-7</strain>
    </source>
</reference>
<evidence type="ECO:0000256" key="2">
    <source>
        <dbReference type="ARBA" id="ARBA00022801"/>
    </source>
</evidence>
<keyword evidence="2 4" id="KW-0378">Hydrolase</keyword>
<name>A0A3G3K432_9BACL</name>
<proteinExistence type="inferred from homology"/>
<dbReference type="InterPro" id="IPR018053">
    <property type="entry name" value="Glyco_hydro_32_AS"/>
</dbReference>
<dbReference type="InterPro" id="IPR001362">
    <property type="entry name" value="Glyco_hydro_32"/>
</dbReference>
<dbReference type="Gene3D" id="2.115.10.20">
    <property type="entry name" value="Glycosyl hydrolase domain, family 43"/>
    <property type="match status" value="1"/>
</dbReference>
<dbReference type="InterPro" id="IPR013320">
    <property type="entry name" value="ConA-like_dom_sf"/>
</dbReference>
<evidence type="ECO:0000313" key="7">
    <source>
        <dbReference type="EMBL" id="AYQ75218.1"/>
    </source>
</evidence>
<dbReference type="Gene3D" id="2.60.120.560">
    <property type="entry name" value="Exo-inulinase, domain 1"/>
    <property type="match status" value="1"/>
</dbReference>
<protein>
    <submittedName>
        <fullName evidence="7">Glycoside hydrolase family 32 protein</fullName>
    </submittedName>
</protein>